<accession>F4PW48</accession>
<reference evidence="2" key="1">
    <citation type="journal article" date="2011" name="Genome Res.">
        <title>Phylogeny-wide analysis of social amoeba genomes highlights ancient origins for complex intercellular communication.</title>
        <authorList>
            <person name="Heidel A.J."/>
            <person name="Lawal H.M."/>
            <person name="Felder M."/>
            <person name="Schilde C."/>
            <person name="Helps N.R."/>
            <person name="Tunggal B."/>
            <person name="Rivero F."/>
            <person name="John U."/>
            <person name="Schleicher M."/>
            <person name="Eichinger L."/>
            <person name="Platzer M."/>
            <person name="Noegel A.A."/>
            <person name="Schaap P."/>
            <person name="Gloeckner G."/>
        </authorList>
    </citation>
    <scope>NUCLEOTIDE SEQUENCE [LARGE SCALE GENOMIC DNA]</scope>
    <source>
        <strain evidence="2">SH3</strain>
    </source>
</reference>
<dbReference type="PANTHER" id="PTHR32134:SF92">
    <property type="entry name" value="FNIP REPEAT-CONTAINING PROTEIN"/>
    <property type="match status" value="1"/>
</dbReference>
<gene>
    <name evidence="1" type="ORF">DFA_07332</name>
</gene>
<dbReference type="Proteomes" id="UP000007797">
    <property type="component" value="Unassembled WGS sequence"/>
</dbReference>
<dbReference type="SUPFAM" id="SSF52058">
    <property type="entry name" value="L domain-like"/>
    <property type="match status" value="1"/>
</dbReference>
<dbReference type="PANTHER" id="PTHR32134">
    <property type="entry name" value="FNIP REPEAT-CONTAINING PROTEIN"/>
    <property type="match status" value="1"/>
</dbReference>
<dbReference type="InterPro" id="IPR051251">
    <property type="entry name" value="STK_FNIP-Repeat"/>
</dbReference>
<proteinExistence type="predicted"/>
<dbReference type="EMBL" id="GL883013">
    <property type="protein sequence ID" value="EGG20212.1"/>
    <property type="molecule type" value="Genomic_DNA"/>
</dbReference>
<dbReference type="InterPro" id="IPR008615">
    <property type="entry name" value="FNIP"/>
</dbReference>
<evidence type="ECO:0000313" key="2">
    <source>
        <dbReference type="Proteomes" id="UP000007797"/>
    </source>
</evidence>
<dbReference type="RefSeq" id="XP_004367195.1">
    <property type="nucleotide sequence ID" value="XM_004367138.1"/>
</dbReference>
<dbReference type="AlphaFoldDB" id="F4PW48"/>
<name>F4PW48_CACFS</name>
<dbReference type="GeneID" id="14872352"/>
<keyword evidence="2" id="KW-1185">Reference proteome</keyword>
<dbReference type="Pfam" id="PF05725">
    <property type="entry name" value="FNIP"/>
    <property type="match status" value="1"/>
</dbReference>
<dbReference type="KEGG" id="dfa:DFA_07332"/>
<organism evidence="1 2">
    <name type="scientific">Cavenderia fasciculata</name>
    <name type="common">Slime mold</name>
    <name type="synonym">Dictyostelium fasciculatum</name>
    <dbReference type="NCBI Taxonomy" id="261658"/>
    <lineage>
        <taxon>Eukaryota</taxon>
        <taxon>Amoebozoa</taxon>
        <taxon>Evosea</taxon>
        <taxon>Eumycetozoa</taxon>
        <taxon>Dictyostelia</taxon>
        <taxon>Acytosteliales</taxon>
        <taxon>Cavenderiaceae</taxon>
        <taxon>Cavenderia</taxon>
    </lineage>
</organism>
<evidence type="ECO:0000313" key="1">
    <source>
        <dbReference type="EMBL" id="EGG20212.1"/>
    </source>
</evidence>
<protein>
    <submittedName>
        <fullName evidence="1">Uncharacterized protein</fullName>
    </submittedName>
</protein>
<sequence length="692" mass="79436">MNSRSIIELPQLIIDQIIELIKDDIDLICLLLTCKRLLSFKKRYSFKELCKTIRLDESDVVSKRTLSTRTYRWDGEYFDGNKIEIERIARFYSTIIHRIHQQFSMPLFQDLLLNALDKYLLINDLNSIGMSEMGDDQLGLQLQYIVHFNNPFLKRISIDLFGKVLVERIHTLFLPSNYQYSLDGLDKLVNLNTLVMTSFNNNKQIEKDQLPKSLKRLFIRNQMIDGSFQDGALYKGLEVFSFIGDTIYSDFRFGHPITIHTFPMTLRVLCLPLSFKYPTDPLQPGFVPLPTSLEDLWLSTIQPIATETFPCPHLKRLSIVSGSIVFSNTSVILPSDIEYLSLEFNRCQDVLPGLIPPRVCRLHLRLFKVPISSLTIPSSVTHLFLQNQQSRIPTNYFIFGHPNCQIKYLKIQDYSFEINSSTLAGYNNRSLEKLDIGNGTIDEYKAIQVGSIPCNVKTLILRRYPIEIVSGLIPQSVRDLRLHSYNFSLGKIEFPKLLESFFSTTERSRPFDTTGLLATSATSLRRLELDREFPMDVKPATSGIIIKDFKNLEQLHCCDITTGFNSDNLSSTIIDYQIPYNTTVTELFKSHSQYNNNNNNGRIPKHIKHITLKKSVEQLTVGDIANLHSFSILHHPELSSIDIRILDDHHILVFSQTTKEGGVLRYTDPSVSNVPIVNYLPNQITKFIYSLD</sequence>